<feature type="transmembrane region" description="Helical" evidence="1">
    <location>
        <begin position="111"/>
        <end position="140"/>
    </location>
</feature>
<name>A0ABW9F665_9FIRM</name>
<keyword evidence="1" id="KW-1133">Transmembrane helix</keyword>
<feature type="transmembrane region" description="Helical" evidence="1">
    <location>
        <begin position="256"/>
        <end position="277"/>
    </location>
</feature>
<sequence>MGKLLKYEFRNSRKKVFQQIGIILLVSLLLQVIISGVVRYAMSNLHTSGPLGFIATISGLIVFAGIILIIVTGFLYYITLANILKKDIYYGQGYITFSIPKSGYQIIGAKILVSLFWLMILPIITIAFNTLLAYIVWVLIPGVVNVNDFWNQVSGFITSPKFYEFLREISIKDIIYISFVWIISGIFTILLMYSSVIIDYRIGRRKQDSSMWILYYIILSIIYGFVLSMIFSPISFTNSYTSSTISLDSTINPNLYWMRYINLGINFVSSILLYIFVSHNFENKIEK</sequence>
<feature type="transmembrane region" description="Helical" evidence="1">
    <location>
        <begin position="53"/>
        <end position="78"/>
    </location>
</feature>
<comment type="caution">
    <text evidence="2">The sequence shown here is derived from an EMBL/GenBank/DDBJ whole genome shotgun (WGS) entry which is preliminary data.</text>
</comment>
<evidence type="ECO:0008006" key="4">
    <source>
        <dbReference type="Google" id="ProtNLM"/>
    </source>
</evidence>
<protein>
    <recommendedName>
        <fullName evidence="4">ABC transporter permease</fullName>
    </recommendedName>
</protein>
<evidence type="ECO:0000313" key="3">
    <source>
        <dbReference type="Proteomes" id="UP001629536"/>
    </source>
</evidence>
<evidence type="ECO:0000256" key="1">
    <source>
        <dbReference type="SAM" id="Phobius"/>
    </source>
</evidence>
<keyword evidence="1" id="KW-0472">Membrane</keyword>
<evidence type="ECO:0000313" key="2">
    <source>
        <dbReference type="EMBL" id="MFM1524947.1"/>
    </source>
</evidence>
<gene>
    <name evidence="2" type="ORF">ABGF40_04600</name>
</gene>
<feature type="transmembrane region" description="Helical" evidence="1">
    <location>
        <begin position="213"/>
        <end position="236"/>
    </location>
</feature>
<keyword evidence="1" id="KW-0812">Transmembrane</keyword>
<feature type="transmembrane region" description="Helical" evidence="1">
    <location>
        <begin position="174"/>
        <end position="193"/>
    </location>
</feature>
<accession>A0ABW9F665</accession>
<dbReference type="Proteomes" id="UP001629536">
    <property type="component" value="Unassembled WGS sequence"/>
</dbReference>
<keyword evidence="3" id="KW-1185">Reference proteome</keyword>
<feature type="transmembrane region" description="Helical" evidence="1">
    <location>
        <begin position="20"/>
        <end position="41"/>
    </location>
</feature>
<reference evidence="2 3" key="1">
    <citation type="journal article" date="2024" name="Front. Microbiol.">
        <title>Pangenomic and biochemical analyses of Helcococcus ovis reveal widespread tetracycline resistance and a novel bacterial species, Helcococcus bovis.</title>
        <authorList>
            <person name="Cunha F."/>
            <person name="Zhai Y."/>
            <person name="Casaro S."/>
            <person name="Jones K.L."/>
            <person name="Hernandez M."/>
            <person name="Bisinotto R.S."/>
            <person name="Kariyawasam S."/>
            <person name="Brown M.B."/>
            <person name="Phillips A."/>
            <person name="Jeong K.C."/>
            <person name="Galvao K.N."/>
        </authorList>
    </citation>
    <scope>NUCLEOTIDE SEQUENCE [LARGE SCALE GENOMIC DNA]</scope>
    <source>
        <strain evidence="2 3">KG197</strain>
    </source>
</reference>
<organism evidence="2 3">
    <name type="scientific">Helcococcus bovis</name>
    <dbReference type="NCBI Taxonomy" id="3153252"/>
    <lineage>
        <taxon>Bacteria</taxon>
        <taxon>Bacillati</taxon>
        <taxon>Bacillota</taxon>
        <taxon>Tissierellia</taxon>
        <taxon>Tissierellales</taxon>
        <taxon>Peptoniphilaceae</taxon>
        <taxon>Helcococcus</taxon>
    </lineage>
</organism>
<proteinExistence type="predicted"/>
<dbReference type="RefSeq" id="WP_408104417.1">
    <property type="nucleotide sequence ID" value="NZ_JBFNFH010000008.1"/>
</dbReference>
<dbReference type="EMBL" id="JBFNFH010000008">
    <property type="protein sequence ID" value="MFM1524947.1"/>
    <property type="molecule type" value="Genomic_DNA"/>
</dbReference>